<reference evidence="1 2" key="1">
    <citation type="submission" date="2016-05" db="EMBL/GenBank/DDBJ databases">
        <title>Comparative analysis of secretome profiles of manganese(II)-oxidizing ascomycete fungi.</title>
        <authorList>
            <consortium name="DOE Joint Genome Institute"/>
            <person name="Zeiner C.A."/>
            <person name="Purvine S.O."/>
            <person name="Zink E.M."/>
            <person name="Wu S."/>
            <person name="Pasa-Tolic L."/>
            <person name="Chaput D.L."/>
            <person name="Haridas S."/>
            <person name="Grigoriev I.V."/>
            <person name="Santelli C.M."/>
            <person name="Hansel C.M."/>
        </authorList>
    </citation>
    <scope>NUCLEOTIDE SEQUENCE [LARGE SCALE GENOMIC DNA]</scope>
    <source>
        <strain evidence="1 2">SRC1lrK2f</strain>
    </source>
</reference>
<sequence length="125" mass="14032">MASPTSTPRQQLWGNGVQGARAMLQVADRIRNGITSITTLISALQFEIEELEAFQDDRAAEIKARESTLYNEKIRIKKLEQDINADKARYSANPDAKQELEELKQRLSEMGAIAKVKNSQIVTVE</sequence>
<proteinExistence type="predicted"/>
<name>A0A177D6V5_ALTAL</name>
<dbReference type="Proteomes" id="UP000077248">
    <property type="component" value="Unassembled WGS sequence"/>
</dbReference>
<gene>
    <name evidence="1" type="ORF">CC77DRAFT_1065972</name>
</gene>
<dbReference type="EMBL" id="KV441493">
    <property type="protein sequence ID" value="OAG15473.1"/>
    <property type="molecule type" value="Genomic_DNA"/>
</dbReference>
<evidence type="ECO:0000313" key="2">
    <source>
        <dbReference type="Proteomes" id="UP000077248"/>
    </source>
</evidence>
<dbReference type="RefSeq" id="XP_018380894.1">
    <property type="nucleotide sequence ID" value="XM_018528855.1"/>
</dbReference>
<evidence type="ECO:0000313" key="1">
    <source>
        <dbReference type="EMBL" id="OAG15473.1"/>
    </source>
</evidence>
<dbReference type="VEuPathDB" id="FungiDB:CC77DRAFT_1065972"/>
<organism evidence="1 2">
    <name type="scientific">Alternaria alternata</name>
    <name type="common">Alternaria rot fungus</name>
    <name type="synonym">Torula alternata</name>
    <dbReference type="NCBI Taxonomy" id="5599"/>
    <lineage>
        <taxon>Eukaryota</taxon>
        <taxon>Fungi</taxon>
        <taxon>Dikarya</taxon>
        <taxon>Ascomycota</taxon>
        <taxon>Pezizomycotina</taxon>
        <taxon>Dothideomycetes</taxon>
        <taxon>Pleosporomycetidae</taxon>
        <taxon>Pleosporales</taxon>
        <taxon>Pleosporineae</taxon>
        <taxon>Pleosporaceae</taxon>
        <taxon>Alternaria</taxon>
        <taxon>Alternaria sect. Alternaria</taxon>
        <taxon>Alternaria alternata complex</taxon>
    </lineage>
</organism>
<accession>A0A177D6V5</accession>
<protein>
    <submittedName>
        <fullName evidence="1">Uncharacterized protein</fullName>
    </submittedName>
</protein>
<dbReference type="AlphaFoldDB" id="A0A177D6V5"/>
<dbReference type="GeneID" id="29114449"/>
<keyword evidence="2" id="KW-1185">Reference proteome</keyword>
<dbReference type="KEGG" id="aalt:CC77DRAFT_1065972"/>